<evidence type="ECO:0000313" key="1">
    <source>
        <dbReference type="EMBL" id="KAG5449813.1"/>
    </source>
</evidence>
<dbReference type="AlphaFoldDB" id="A0A419PZR9"/>
<sequence>MEPKGLPLCLAADKGIQQPTDVCGVNLHPGCQTRGIRFASARTRKKVSNKHLNWVLDKARTTVGERLFRAATTRNEKSLPNESVPSELENLPNLSLPFVCWVNGVKTLFKAGHKQLGWHIQGAVGPRLYIVFGSLCEEGVHRIISRRADAFWTDFPWCSVKAMLEESQMPESFLPSILVMSSGPFLQCTAKAFVEPPPNDIWTHSDEAASPTTVALQRLHPL</sequence>
<name>A0A419PZR9_CLOSI</name>
<reference evidence="1 2" key="1">
    <citation type="journal article" date="2018" name="Biotechnol. Adv.">
        <title>Improved genomic resources and new bioinformatic workflow for the carcinogenic parasite Clonorchis sinensis: Biotechnological implications.</title>
        <authorList>
            <person name="Wang D."/>
            <person name="Korhonen P.K."/>
            <person name="Gasser R.B."/>
            <person name="Young N.D."/>
        </authorList>
    </citation>
    <scope>NUCLEOTIDE SEQUENCE [LARGE SCALE GENOMIC DNA]</scope>
    <source>
        <strain evidence="1">Cs-k2</strain>
    </source>
</reference>
<organism evidence="1 2">
    <name type="scientific">Clonorchis sinensis</name>
    <name type="common">Chinese liver fluke</name>
    <dbReference type="NCBI Taxonomy" id="79923"/>
    <lineage>
        <taxon>Eukaryota</taxon>
        <taxon>Metazoa</taxon>
        <taxon>Spiralia</taxon>
        <taxon>Lophotrochozoa</taxon>
        <taxon>Platyhelminthes</taxon>
        <taxon>Trematoda</taxon>
        <taxon>Digenea</taxon>
        <taxon>Opisthorchiida</taxon>
        <taxon>Opisthorchiata</taxon>
        <taxon>Opisthorchiidae</taxon>
        <taxon>Clonorchis</taxon>
    </lineage>
</organism>
<proteinExistence type="predicted"/>
<keyword evidence="2" id="KW-1185">Reference proteome</keyword>
<gene>
    <name evidence="1" type="ORF">CSKR_100550</name>
</gene>
<protein>
    <submittedName>
        <fullName evidence="1">Uncharacterized protein</fullName>
    </submittedName>
</protein>
<evidence type="ECO:0000313" key="2">
    <source>
        <dbReference type="Proteomes" id="UP000286415"/>
    </source>
</evidence>
<dbReference type="EMBL" id="NIRI02000042">
    <property type="protein sequence ID" value="KAG5449813.1"/>
    <property type="molecule type" value="Genomic_DNA"/>
</dbReference>
<reference evidence="1 2" key="2">
    <citation type="journal article" date="2021" name="Genomics">
        <title>High-quality reference genome for Clonorchis sinensis.</title>
        <authorList>
            <person name="Young N.D."/>
            <person name="Stroehlein A.J."/>
            <person name="Kinkar L."/>
            <person name="Wang T."/>
            <person name="Sohn W.M."/>
            <person name="Chang B.C.H."/>
            <person name="Kaur P."/>
            <person name="Weisz D."/>
            <person name="Dudchenko O."/>
            <person name="Aiden E.L."/>
            <person name="Korhonen P.K."/>
            <person name="Gasser R.B."/>
        </authorList>
    </citation>
    <scope>NUCLEOTIDE SEQUENCE [LARGE SCALE GENOMIC DNA]</scope>
    <source>
        <strain evidence="1">Cs-k2</strain>
    </source>
</reference>
<dbReference type="InParanoid" id="A0A419PZR9"/>
<dbReference type="Proteomes" id="UP000286415">
    <property type="component" value="Unassembled WGS sequence"/>
</dbReference>
<accession>A0A419PZR9</accession>
<comment type="caution">
    <text evidence="1">The sequence shown here is derived from an EMBL/GenBank/DDBJ whole genome shotgun (WGS) entry which is preliminary data.</text>
</comment>